<protein>
    <submittedName>
        <fullName evidence="1">Uncharacterized protein</fullName>
    </submittedName>
</protein>
<feature type="non-terminal residue" evidence="1">
    <location>
        <position position="1"/>
    </location>
</feature>
<dbReference type="AlphaFoldDB" id="A0A1X3IYY2"/>
<dbReference type="RefSeq" id="WP_085453061.1">
    <property type="nucleotide sequence ID" value="NZ_ADIZ01000027.1"/>
</dbReference>
<dbReference type="EMBL" id="ADIZ01000027">
    <property type="protein sequence ID" value="OSK93195.1"/>
    <property type="molecule type" value="Genomic_DNA"/>
</dbReference>
<evidence type="ECO:0000313" key="1">
    <source>
        <dbReference type="EMBL" id="OSK93195.1"/>
    </source>
</evidence>
<organism evidence="1 2">
    <name type="scientific">Escherichia coli TA447</name>
    <dbReference type="NCBI Taxonomy" id="656447"/>
    <lineage>
        <taxon>Bacteria</taxon>
        <taxon>Pseudomonadati</taxon>
        <taxon>Pseudomonadota</taxon>
        <taxon>Gammaproteobacteria</taxon>
        <taxon>Enterobacterales</taxon>
        <taxon>Enterobacteriaceae</taxon>
        <taxon>Escherichia</taxon>
    </lineage>
</organism>
<sequence length="72" mass="8426">HFVTDEIPRQCVTPGDYIIHDGDICIASVNNIRKRRLYIRCSDSASKYITDHMVKVIINKDGLPVREKPWWQ</sequence>
<proteinExistence type="predicted"/>
<evidence type="ECO:0000313" key="2">
    <source>
        <dbReference type="Proteomes" id="UP000193942"/>
    </source>
</evidence>
<gene>
    <name evidence="1" type="ORF">ECXG_00028</name>
</gene>
<comment type="caution">
    <text evidence="1">The sequence shown here is derived from an EMBL/GenBank/DDBJ whole genome shotgun (WGS) entry which is preliminary data.</text>
</comment>
<reference evidence="1 2" key="1">
    <citation type="submission" date="2010-04" db="EMBL/GenBank/DDBJ databases">
        <title>The Genome Sequence of Escherichia coli TA447.</title>
        <authorList>
            <consortium name="The Broad Institute Genome Sequencing Platform"/>
            <consortium name="The Broad Institute Genome Sequencing Center for Infectious Disease"/>
            <person name="Feldgarden M."/>
            <person name="Gordon D.M."/>
            <person name="Johnson J.R."/>
            <person name="Johnston B.D."/>
            <person name="Young S."/>
            <person name="Zeng Q."/>
            <person name="Koehrsen M."/>
            <person name="Alvarado L."/>
            <person name="Berlin A.M."/>
            <person name="Borenstein D."/>
            <person name="Chapman S.B."/>
            <person name="Chen Z."/>
            <person name="Engels R."/>
            <person name="Freedman E."/>
            <person name="Gellesch M."/>
            <person name="Goldberg J."/>
            <person name="Griggs A."/>
            <person name="Gujja S."/>
            <person name="Heilman E.R."/>
            <person name="Heiman D.I."/>
            <person name="Hepburn T.A."/>
            <person name="Howarth C."/>
            <person name="Jen D."/>
            <person name="Larson L."/>
            <person name="Mehta T."/>
            <person name="Park D."/>
            <person name="Pearson M."/>
            <person name="Richards J."/>
            <person name="Roberts A."/>
            <person name="Saif S."/>
            <person name="Shea T.D."/>
            <person name="Shenoy N."/>
            <person name="Sisk P."/>
            <person name="Stolte C."/>
            <person name="Sykes S.N."/>
            <person name="Walk T."/>
            <person name="White J."/>
            <person name="Yandava C."/>
            <person name="Haas B."/>
            <person name="Henn M.R."/>
            <person name="Nusbaum C."/>
            <person name="Birren B."/>
        </authorList>
    </citation>
    <scope>NUCLEOTIDE SEQUENCE [LARGE SCALE GENOMIC DNA]</scope>
    <source>
        <strain evidence="1 2">TA447</strain>
    </source>
</reference>
<accession>A0A1X3IYY2</accession>
<name>A0A1X3IYY2_ECOLX</name>
<dbReference type="Proteomes" id="UP000193942">
    <property type="component" value="Unassembled WGS sequence"/>
</dbReference>